<proteinExistence type="inferred from homology"/>
<dbReference type="Gene3D" id="1.20.970.10">
    <property type="entry name" value="Transferase, Pyrimidine Nucleoside Phosphorylase, Chain C"/>
    <property type="match status" value="1"/>
</dbReference>
<keyword evidence="9" id="KW-0479">Metal-binding</keyword>
<dbReference type="HOGENOM" id="CLU_025040_5_0_9"/>
<dbReference type="Gene3D" id="3.40.140.10">
    <property type="entry name" value="Cytidine Deaminase, domain 2"/>
    <property type="match status" value="1"/>
</dbReference>
<accession>E6SLB5</accession>
<dbReference type="InterPro" id="IPR017872">
    <property type="entry name" value="Pyrmidine_PPase_CS"/>
</dbReference>
<dbReference type="SMART" id="SM00941">
    <property type="entry name" value="PYNP_C"/>
    <property type="match status" value="1"/>
</dbReference>
<evidence type="ECO:0000259" key="14">
    <source>
        <dbReference type="PROSITE" id="PS51747"/>
    </source>
</evidence>
<dbReference type="PROSITE" id="PS00903">
    <property type="entry name" value="CYT_DCMP_DEAMINASES_1"/>
    <property type="match status" value="1"/>
</dbReference>
<evidence type="ECO:0000256" key="2">
    <source>
        <dbReference type="ARBA" id="ARBA00003877"/>
    </source>
</evidence>
<dbReference type="InterPro" id="IPR017459">
    <property type="entry name" value="Glycosyl_Trfase_fam3_N_dom"/>
</dbReference>
<dbReference type="PANTHER" id="PTHR10515">
    <property type="entry name" value="THYMIDINE PHOSPHORYLASE"/>
    <property type="match status" value="1"/>
</dbReference>
<comment type="function">
    <text evidence="2">Catalyzes phosphorolysis of the pyrimidine nucleosides uridine, thymidine and 2'-deoxyuridine with the formation of the corresponding pyrimidine base and ribose-1-phosphate.</text>
</comment>
<dbReference type="SUPFAM" id="SSF52418">
    <property type="entry name" value="Nucleoside phosphorylase/phosphoribosyltransferase catalytic domain"/>
    <property type="match status" value="1"/>
</dbReference>
<dbReference type="GO" id="GO:0006213">
    <property type="term" value="P:pyrimidine nucleoside metabolic process"/>
    <property type="evidence" value="ECO:0007669"/>
    <property type="project" value="InterPro"/>
</dbReference>
<sequence length="622" mass="64986">MRAYDLIQKKRDGGTLTRQEIEWWVEGVARRTIPDEQVAAWAMAVFFRGMDARETADLTRAMAFSGGTVDLSDVPGIKVDKHSTGGVGDTTTLVLAPLVAAAGIPVAKLSGRGLGHTGGTLDKLESFPGFRVELGREAFTRQVREIGIAVAGQTADLVPADKRLYALRDVTATVDSIPLIAASIMSKKIAGGADAIVLDVKVGSGALMKTLDRALELARLMVDIGRQLDRRVVAVVTDMNQPLGRAVGNALEVREAILTLKGQGPAQLTELCLTLGGYMAWLGGKAPDPQAGRALVARHLQAGDGLAVLRRLVAAQGGDPRAVDDPDLLPQARYREVFTAPRPGYLVAMDARAVGTAAMVLGAGRTRKDDVIDLAAGLVMRKRLGERVEAGEPLVELHFNDPARLEAAREWLERAFTLAEEPAPVPPLIHAVVGADPRPAAAGHGPAAGAAAGGGGAGGAAARPHGEAGGSPAAAAASGALSGVPQAAAVGVGRKAGTGWETLHRLARAARESAVAPFSRYRVGAALETAGGRIYTGGNIENASFGLTMCAERVALFKALSEGERRFTRIVITADGPEPAFPCGACRQLLFEYAPGLEVWIDGQPAPQPIEALLPLGFRLER</sequence>
<dbReference type="NCBIfam" id="NF004747">
    <property type="entry name" value="PRK06078.1"/>
    <property type="match status" value="1"/>
</dbReference>
<reference evidence="16" key="2">
    <citation type="journal article" date="2010" name="Stand. Genomic Sci.">
        <title>Complete genome sequence of Thermaerobacter marianensis type strain (7p75aT).</title>
        <authorList>
            <person name="Han C."/>
            <person name="Gu W."/>
            <person name="Zhang X."/>
            <person name="Lapidus A."/>
            <person name="Nolan M."/>
            <person name="Copeland A."/>
            <person name="Lucas S."/>
            <person name="Glavina Del Rio T."/>
            <person name="Tice H."/>
            <person name="Cheng J."/>
            <person name="Tapia R."/>
            <person name="Goodwin L."/>
            <person name="Pitluck S."/>
            <person name="Pagani I."/>
            <person name="Ivanova N."/>
            <person name="Mavromatis K."/>
            <person name="Mikhailova N."/>
            <person name="Pati A."/>
            <person name="Chen A."/>
            <person name="Palaniappan K."/>
            <person name="Land M."/>
            <person name="Hauser L."/>
            <person name="Chang Y."/>
            <person name="Jeffries C."/>
            <person name="Schneider S."/>
            <person name="Rohde M."/>
            <person name="Goker M."/>
            <person name="Pukall R."/>
            <person name="Woyke T."/>
            <person name="Bristow J."/>
            <person name="Eisen J."/>
            <person name="Markowitz V."/>
            <person name="Hugenholtz P."/>
            <person name="Kyrpides N."/>
            <person name="Klenk H."/>
            <person name="Detter J."/>
        </authorList>
    </citation>
    <scope>NUCLEOTIDE SEQUENCE [LARGE SCALE GENOMIC DNA]</scope>
    <source>
        <strain evidence="16">ATCC 700841 / DSM 12885 / JCM 10246 / 7p75a</strain>
    </source>
</reference>
<dbReference type="NCBIfam" id="NF004490">
    <property type="entry name" value="PRK05820.1"/>
    <property type="match status" value="1"/>
</dbReference>
<dbReference type="EMBL" id="CP002344">
    <property type="protein sequence ID" value="ADU51346.1"/>
    <property type="molecule type" value="Genomic_DNA"/>
</dbReference>
<dbReference type="Pfam" id="PF02885">
    <property type="entry name" value="Glycos_trans_3N"/>
    <property type="match status" value="1"/>
</dbReference>
<dbReference type="GO" id="GO:0006206">
    <property type="term" value="P:pyrimidine nucleobase metabolic process"/>
    <property type="evidence" value="ECO:0007669"/>
    <property type="project" value="InterPro"/>
</dbReference>
<dbReference type="STRING" id="644966.Tmar_1233"/>
<dbReference type="eggNOG" id="COG0213">
    <property type="taxonomic scope" value="Bacteria"/>
</dbReference>
<dbReference type="AlphaFoldDB" id="E6SLB5"/>
<dbReference type="RefSeq" id="WP_013495651.1">
    <property type="nucleotide sequence ID" value="NC_014831.1"/>
</dbReference>
<dbReference type="eggNOG" id="COG0295">
    <property type="taxonomic scope" value="Bacteria"/>
</dbReference>
<dbReference type="PANTHER" id="PTHR10515:SF0">
    <property type="entry name" value="THYMIDINE PHOSPHORYLASE"/>
    <property type="match status" value="1"/>
</dbReference>
<dbReference type="GO" id="GO:0004645">
    <property type="term" value="F:1,4-alpha-oligoglucan phosphorylase activity"/>
    <property type="evidence" value="ECO:0007669"/>
    <property type="project" value="InterPro"/>
</dbReference>
<feature type="region of interest" description="Disordered" evidence="13">
    <location>
        <begin position="439"/>
        <end position="476"/>
    </location>
</feature>
<dbReference type="PROSITE" id="PS00647">
    <property type="entry name" value="THYMID_PHOSPHORYLASE"/>
    <property type="match status" value="1"/>
</dbReference>
<comment type="catalytic activity">
    <reaction evidence="12">
        <text>thymidine + phosphate = 2-deoxy-alpha-D-ribose 1-phosphate + thymine</text>
        <dbReference type="Rhea" id="RHEA:16037"/>
        <dbReference type="ChEBI" id="CHEBI:17748"/>
        <dbReference type="ChEBI" id="CHEBI:17821"/>
        <dbReference type="ChEBI" id="CHEBI:43474"/>
        <dbReference type="ChEBI" id="CHEBI:57259"/>
        <dbReference type="EC" id="2.4.2.2"/>
    </reaction>
</comment>
<dbReference type="GO" id="GO:0005829">
    <property type="term" value="C:cytosol"/>
    <property type="evidence" value="ECO:0007669"/>
    <property type="project" value="TreeGrafter"/>
</dbReference>
<organism evidence="15 16">
    <name type="scientific">Thermaerobacter marianensis (strain ATCC 700841 / DSM 12885 / JCM 10246 / 7p75a)</name>
    <dbReference type="NCBI Taxonomy" id="644966"/>
    <lineage>
        <taxon>Bacteria</taxon>
        <taxon>Bacillati</taxon>
        <taxon>Bacillota</taxon>
        <taxon>Clostridia</taxon>
        <taxon>Eubacteriales</taxon>
        <taxon>Clostridiales Family XVII. Incertae Sedis</taxon>
        <taxon>Thermaerobacter</taxon>
    </lineage>
</organism>
<feature type="compositionally biased region" description="Low complexity" evidence="13">
    <location>
        <begin position="439"/>
        <end position="450"/>
    </location>
</feature>
<dbReference type="InterPro" id="IPR013102">
    <property type="entry name" value="PYNP_C"/>
</dbReference>
<dbReference type="FunFam" id="3.40.1030.10:FF:000003">
    <property type="entry name" value="Pyrimidine-nucleoside phosphorylase"/>
    <property type="match status" value="1"/>
</dbReference>
<dbReference type="PROSITE" id="PS51747">
    <property type="entry name" value="CYT_DCMP_DEAMINASES_2"/>
    <property type="match status" value="1"/>
</dbReference>
<dbReference type="OrthoDB" id="9763887at2"/>
<dbReference type="InterPro" id="IPR002125">
    <property type="entry name" value="CMP_dCMP_dom"/>
</dbReference>
<comment type="similarity">
    <text evidence="3">Belongs to the thymidine/pyrimidine-nucleoside phosphorylase family.</text>
</comment>
<dbReference type="SUPFAM" id="SSF47648">
    <property type="entry name" value="Nucleoside phosphorylase/phosphoribosyltransferase N-terminal domain"/>
    <property type="match status" value="1"/>
</dbReference>
<dbReference type="Gene3D" id="3.40.1030.10">
    <property type="entry name" value="Nucleoside phosphorylase/phosphoribosyltransferase catalytic domain"/>
    <property type="match status" value="1"/>
</dbReference>
<reference evidence="15 16" key="1">
    <citation type="journal article" date="2010" name="Stand. Genomic Sci.">
        <title>Complete genome sequence of Thermaerobacter marianensis type strain (7p75a).</title>
        <authorList>
            <person name="Han C."/>
            <person name="Gu W."/>
            <person name="Zhang X."/>
            <person name="Lapidus A."/>
            <person name="Nolan M."/>
            <person name="Copeland A."/>
            <person name="Lucas S."/>
            <person name="Del Rio T.G."/>
            <person name="Tice H."/>
            <person name="Cheng J.F."/>
            <person name="Tapia R."/>
            <person name="Goodwin L."/>
            <person name="Pitluck S."/>
            <person name="Pagani I."/>
            <person name="Ivanova N."/>
            <person name="Mavromatis K."/>
            <person name="Mikhailova N."/>
            <person name="Pati A."/>
            <person name="Chen A."/>
            <person name="Palaniappan K."/>
            <person name="Land M."/>
            <person name="Hauser L."/>
            <person name="Chang Y.J."/>
            <person name="Jeffries C.D."/>
            <person name="Schneider S."/>
            <person name="Rohde M."/>
            <person name="Goker M."/>
            <person name="Pukall R."/>
            <person name="Woyke T."/>
            <person name="Bristow J."/>
            <person name="Eisen J.A."/>
            <person name="Markowitz V."/>
            <person name="Hugenholtz P."/>
            <person name="Kyrpides N.C."/>
            <person name="Klenk H.P."/>
            <person name="Detter J.C."/>
        </authorList>
    </citation>
    <scope>NUCLEOTIDE SEQUENCE [LARGE SCALE GENOMIC DNA]</scope>
    <source>
        <strain evidence="16">ATCC 700841 / DSM 12885 / JCM 10246 / 7p75a</strain>
    </source>
</reference>
<feature type="domain" description="CMP/dCMP-type deaminase" evidence="14">
    <location>
        <begin position="498"/>
        <end position="621"/>
    </location>
</feature>
<keyword evidence="16" id="KW-1185">Reference proteome</keyword>
<comment type="catalytic activity">
    <reaction evidence="11">
        <text>uridine + phosphate = alpha-D-ribose 1-phosphate + uracil</text>
        <dbReference type="Rhea" id="RHEA:24388"/>
        <dbReference type="ChEBI" id="CHEBI:16704"/>
        <dbReference type="ChEBI" id="CHEBI:17568"/>
        <dbReference type="ChEBI" id="CHEBI:43474"/>
        <dbReference type="ChEBI" id="CHEBI:57720"/>
        <dbReference type="EC" id="2.4.2.2"/>
    </reaction>
</comment>
<comment type="subunit">
    <text evidence="4">Homodimer.</text>
</comment>
<evidence type="ECO:0000256" key="1">
    <source>
        <dbReference type="ARBA" id="ARBA00001066"/>
    </source>
</evidence>
<dbReference type="InterPro" id="IPR016192">
    <property type="entry name" value="APOBEC/CMP_deaminase_Zn-bd"/>
</dbReference>
<dbReference type="InterPro" id="IPR036320">
    <property type="entry name" value="Glycosyl_Trfase_fam3_N_dom_sf"/>
</dbReference>
<evidence type="ECO:0000256" key="8">
    <source>
        <dbReference type="ARBA" id="ARBA00022679"/>
    </source>
</evidence>
<dbReference type="Proteomes" id="UP000008915">
    <property type="component" value="Chromosome"/>
</dbReference>
<dbReference type="GO" id="GO:0009032">
    <property type="term" value="F:thymidine phosphorylase activity"/>
    <property type="evidence" value="ECO:0007669"/>
    <property type="project" value="TreeGrafter"/>
</dbReference>
<evidence type="ECO:0000313" key="16">
    <source>
        <dbReference type="Proteomes" id="UP000008915"/>
    </source>
</evidence>
<dbReference type="InterPro" id="IPR036566">
    <property type="entry name" value="PYNP-like_C_sf"/>
</dbReference>
<dbReference type="CDD" id="cd01283">
    <property type="entry name" value="cytidine_deaminase"/>
    <property type="match status" value="1"/>
</dbReference>
<evidence type="ECO:0000256" key="12">
    <source>
        <dbReference type="ARBA" id="ARBA00048525"/>
    </source>
</evidence>
<keyword evidence="7" id="KW-0328">Glycosyltransferase</keyword>
<evidence type="ECO:0000256" key="9">
    <source>
        <dbReference type="ARBA" id="ARBA00022723"/>
    </source>
</evidence>
<dbReference type="InterPro" id="IPR035902">
    <property type="entry name" value="Nuc_phospho_transferase"/>
</dbReference>
<keyword evidence="8" id="KW-0808">Transferase</keyword>
<dbReference type="SUPFAM" id="SSF53927">
    <property type="entry name" value="Cytidine deaminase-like"/>
    <property type="match status" value="1"/>
</dbReference>
<evidence type="ECO:0000256" key="4">
    <source>
        <dbReference type="ARBA" id="ARBA00011738"/>
    </source>
</evidence>
<dbReference type="NCBIfam" id="TIGR02644">
    <property type="entry name" value="Y_phosphoryl"/>
    <property type="match status" value="1"/>
</dbReference>
<dbReference type="GO" id="GO:0008270">
    <property type="term" value="F:zinc ion binding"/>
    <property type="evidence" value="ECO:0007669"/>
    <property type="project" value="InterPro"/>
</dbReference>
<evidence type="ECO:0000256" key="13">
    <source>
        <dbReference type="SAM" id="MobiDB-lite"/>
    </source>
</evidence>
<dbReference type="InterPro" id="IPR016193">
    <property type="entry name" value="Cytidine_deaminase-like"/>
</dbReference>
<evidence type="ECO:0000256" key="7">
    <source>
        <dbReference type="ARBA" id="ARBA00022676"/>
    </source>
</evidence>
<comment type="catalytic activity">
    <reaction evidence="1">
        <text>2'-deoxyuridine + phosphate = 2-deoxy-alpha-D-ribose 1-phosphate + uracil</text>
        <dbReference type="Rhea" id="RHEA:22824"/>
        <dbReference type="ChEBI" id="CHEBI:16450"/>
        <dbReference type="ChEBI" id="CHEBI:17568"/>
        <dbReference type="ChEBI" id="CHEBI:43474"/>
        <dbReference type="ChEBI" id="CHEBI:57259"/>
        <dbReference type="EC" id="2.4.2.2"/>
    </reaction>
</comment>
<dbReference type="InterPro" id="IPR000053">
    <property type="entry name" value="Thymidine/pyrmidine_PPase"/>
</dbReference>
<evidence type="ECO:0000256" key="6">
    <source>
        <dbReference type="ARBA" id="ARBA00014680"/>
    </source>
</evidence>
<evidence type="ECO:0000256" key="11">
    <source>
        <dbReference type="ARBA" id="ARBA00048453"/>
    </source>
</evidence>
<dbReference type="EC" id="2.4.2.2" evidence="5"/>
<dbReference type="NCBIfam" id="NF004064">
    <property type="entry name" value="PRK05578.1"/>
    <property type="match status" value="1"/>
</dbReference>
<evidence type="ECO:0000256" key="5">
    <source>
        <dbReference type="ARBA" id="ARBA00011889"/>
    </source>
</evidence>
<evidence type="ECO:0000256" key="10">
    <source>
        <dbReference type="ARBA" id="ARBA00022833"/>
    </source>
</evidence>
<dbReference type="Gene3D" id="3.90.1170.30">
    <property type="entry name" value="Pyrimidine nucleoside phosphorylase-like, C-terminal domain"/>
    <property type="match status" value="1"/>
</dbReference>
<gene>
    <name evidence="15" type="ordered locus">Tmar_1233</name>
</gene>
<dbReference type="Pfam" id="PF07831">
    <property type="entry name" value="PYNP_C"/>
    <property type="match status" value="1"/>
</dbReference>
<dbReference type="SUPFAM" id="SSF54680">
    <property type="entry name" value="Pyrimidine nucleoside phosphorylase C-terminal domain"/>
    <property type="match status" value="1"/>
</dbReference>
<protein>
    <recommendedName>
        <fullName evidence="6">Pyrimidine-nucleoside phosphorylase</fullName>
        <ecNumber evidence="5">2.4.2.2</ecNumber>
    </recommendedName>
</protein>
<dbReference type="GO" id="GO:0016787">
    <property type="term" value="F:hydrolase activity"/>
    <property type="evidence" value="ECO:0007669"/>
    <property type="project" value="InterPro"/>
</dbReference>
<evidence type="ECO:0000313" key="15">
    <source>
        <dbReference type="EMBL" id="ADU51346.1"/>
    </source>
</evidence>
<evidence type="ECO:0000256" key="3">
    <source>
        <dbReference type="ARBA" id="ARBA00006915"/>
    </source>
</evidence>
<dbReference type="Pfam" id="PF00591">
    <property type="entry name" value="Glycos_transf_3"/>
    <property type="match status" value="1"/>
</dbReference>
<dbReference type="InterPro" id="IPR018090">
    <property type="entry name" value="Pyrmidine_PPas_bac/euk"/>
</dbReference>
<dbReference type="InterPro" id="IPR000312">
    <property type="entry name" value="Glycosyl_Trfase_fam3"/>
</dbReference>
<keyword evidence="10" id="KW-0862">Zinc</keyword>
<name>E6SLB5_THEM7</name>
<dbReference type="KEGG" id="tmr:Tmar_1233"/>
<dbReference type="Pfam" id="PF00383">
    <property type="entry name" value="dCMP_cyt_deam_1"/>
    <property type="match status" value="1"/>
</dbReference>